<dbReference type="STRING" id="580166.AUP43_09485"/>
<dbReference type="InterPro" id="IPR021762">
    <property type="entry name" value="DUF3325"/>
</dbReference>
<dbReference type="Pfam" id="PF11804">
    <property type="entry name" value="DUF3325"/>
    <property type="match status" value="1"/>
</dbReference>
<evidence type="ECO:0000313" key="2">
    <source>
        <dbReference type="EMBL" id="KZD07845.1"/>
    </source>
</evidence>
<keyword evidence="1" id="KW-0472">Membrane</keyword>
<dbReference type="Proteomes" id="UP000076400">
    <property type="component" value="Unassembled WGS sequence"/>
</dbReference>
<dbReference type="AlphaFoldDB" id="A0A154W2P7"/>
<evidence type="ECO:0000313" key="3">
    <source>
        <dbReference type="Proteomes" id="UP000076400"/>
    </source>
</evidence>
<reference evidence="2 3" key="1">
    <citation type="submission" date="2015-12" db="EMBL/GenBank/DDBJ databases">
        <title>Genome sequence of Oceanibaculum pacificum MCCC 1A02656.</title>
        <authorList>
            <person name="Lu L."/>
            <person name="Lai Q."/>
            <person name="Shao Z."/>
            <person name="Qian P."/>
        </authorList>
    </citation>
    <scope>NUCLEOTIDE SEQUENCE [LARGE SCALE GENOMIC DNA]</scope>
    <source>
        <strain evidence="2 3">MCCC 1A02656</strain>
    </source>
</reference>
<feature type="transmembrane region" description="Helical" evidence="1">
    <location>
        <begin position="69"/>
        <end position="92"/>
    </location>
</feature>
<keyword evidence="1" id="KW-0812">Transmembrane</keyword>
<evidence type="ECO:0000256" key="1">
    <source>
        <dbReference type="SAM" id="Phobius"/>
    </source>
</evidence>
<name>A0A154W2P7_9PROT</name>
<proteinExistence type="predicted"/>
<keyword evidence="3" id="KW-1185">Reference proteome</keyword>
<gene>
    <name evidence="2" type="ORF">AUP43_09485</name>
</gene>
<sequence length="104" mass="11171">MRDALLLAGLLVAAYAGFGLLALSQPRNWERLGRPFRPARRAVLGLRAGGAALLGLSLLLAWLRDGPSFGILLWVVGLTLGALCTVASLTYIDQTRKRRGVSRS</sequence>
<keyword evidence="1" id="KW-1133">Transmembrane helix</keyword>
<dbReference type="RefSeq" id="WP_067556440.1">
    <property type="nucleotide sequence ID" value="NZ_LPXN01000111.1"/>
</dbReference>
<feature type="transmembrane region" description="Helical" evidence="1">
    <location>
        <begin position="6"/>
        <end position="23"/>
    </location>
</feature>
<accession>A0A154W2P7</accession>
<protein>
    <recommendedName>
        <fullName evidence="4">DUF3325 domain-containing protein</fullName>
    </recommendedName>
</protein>
<comment type="caution">
    <text evidence="2">The sequence shown here is derived from an EMBL/GenBank/DDBJ whole genome shotgun (WGS) entry which is preliminary data.</text>
</comment>
<organism evidence="2 3">
    <name type="scientific">Oceanibaculum pacificum</name>
    <dbReference type="NCBI Taxonomy" id="580166"/>
    <lineage>
        <taxon>Bacteria</taxon>
        <taxon>Pseudomonadati</taxon>
        <taxon>Pseudomonadota</taxon>
        <taxon>Alphaproteobacteria</taxon>
        <taxon>Rhodospirillales</taxon>
        <taxon>Oceanibaculaceae</taxon>
        <taxon>Oceanibaculum</taxon>
    </lineage>
</organism>
<evidence type="ECO:0008006" key="4">
    <source>
        <dbReference type="Google" id="ProtNLM"/>
    </source>
</evidence>
<feature type="transmembrane region" description="Helical" evidence="1">
    <location>
        <begin position="44"/>
        <end position="63"/>
    </location>
</feature>
<dbReference type="EMBL" id="LPXN01000111">
    <property type="protein sequence ID" value="KZD07845.1"/>
    <property type="molecule type" value="Genomic_DNA"/>
</dbReference>